<dbReference type="GO" id="GO:0005737">
    <property type="term" value="C:cytoplasm"/>
    <property type="evidence" value="ECO:0007669"/>
    <property type="project" value="TreeGrafter"/>
</dbReference>
<dbReference type="Pfam" id="PF21047">
    <property type="entry name" value="HEAT_Maestro"/>
    <property type="match status" value="1"/>
</dbReference>
<dbReference type="InterPro" id="IPR016024">
    <property type="entry name" value="ARM-type_fold"/>
</dbReference>
<keyword evidence="7" id="KW-1185">Reference proteome</keyword>
<protein>
    <recommendedName>
        <fullName evidence="8">Maestro heat-like repeat-containing protein family member 1</fullName>
    </recommendedName>
</protein>
<evidence type="ECO:0000259" key="4">
    <source>
        <dbReference type="Pfam" id="PF23221"/>
    </source>
</evidence>
<feature type="domain" description="MROH2B-like N-terminal HEAT-repeats" evidence="4">
    <location>
        <begin position="31"/>
        <end position="250"/>
    </location>
</feature>
<evidence type="ECO:0000313" key="7">
    <source>
        <dbReference type="Proteomes" id="UP001487740"/>
    </source>
</evidence>
<dbReference type="InterPro" id="IPR056282">
    <property type="entry name" value="MROH2B-like_N_HEAT"/>
</dbReference>
<dbReference type="PANTHER" id="PTHR23120">
    <property type="entry name" value="MAESTRO-RELATED HEAT DOMAIN-CONTAINING"/>
    <property type="match status" value="1"/>
</dbReference>
<evidence type="ECO:0000256" key="1">
    <source>
        <dbReference type="ARBA" id="ARBA00022737"/>
    </source>
</evidence>
<accession>A0AAW0UCX6</accession>
<dbReference type="PANTHER" id="PTHR23120:SF0">
    <property type="entry name" value="MAESTRO HEAT-LIKE REPEAT FAMILY MEMBER 1"/>
    <property type="match status" value="1"/>
</dbReference>
<dbReference type="InterPro" id="IPR048465">
    <property type="entry name" value="Maestro-like_HEAT"/>
</dbReference>
<evidence type="ECO:0000259" key="3">
    <source>
        <dbReference type="Pfam" id="PF23210"/>
    </source>
</evidence>
<proteinExistence type="predicted"/>
<evidence type="ECO:0000313" key="6">
    <source>
        <dbReference type="EMBL" id="KAK8397900.1"/>
    </source>
</evidence>
<dbReference type="EMBL" id="JARAKH010000013">
    <property type="protein sequence ID" value="KAK8397900.1"/>
    <property type="molecule type" value="Genomic_DNA"/>
</dbReference>
<sequence length="1667" mass="183831">MQAKEKGLVWGLLEAAGDVNDGVRQTVASSLITLGHQHPALVLTAIHKFISSPQTAPKVHVQSILYNVAENIIRECGEKIDDAEVISTWMDGAVKLLTLPSVSPDLQEAASGFMVALGSCPVYCNAVMESLIAQIQTGMLPSQSVIETLGALAAGNVTGTVPYYKIILGLLVGCLPAVKQESLKNAICVMINKFTEAILEAVENKEPDPNISLESYVTESAAIFELLVNLWIKSSATSVRHEAILCLGHLSHLLPTDKLEELAGLVVTTILSMYRKTSCPYSLTFSLALIMDALIRKKITEGMRFHVDHLLSSLFTQVCVSPNYTEPFTVKNHYEVLRCYELLGGQYPENVVAHLLQRLENASYQQRVGSLMVIKHLINSKTLSAENVASLITTLISILHDPNSKVVKSVTQVIVALCHNNHLTPQSGAPFITYLVKHSAGLPSPQTRRPSLAEPEEESVPVVCRRVLHLLATTVEAAFPLLWPLLLTFVCTAEHEASLPTTMGCLAHLAKTISEFNEQEPLLVGSPGPPTSPVLLSRLLVLSCTPGNGVGVSALTLLQGLASQVSPRVVDPWEKDLPQLLATLQDLTEKVDLEPSAIHMWHESLRDFLGDTITNIDSEEYTMNLGKAQMEQLHLYEKQPTQLCFLMSLIGITLKQSTSKTFIATNLTTLFNTINQKSPSERENFALCVGTVAAVHSQLVLTHIDMWLKAADPAKKPISFFSLIKQDTRAEECSWTRATLVQCLGQVAALTPPEADQNWVEGPIMLHLLNIINSNKSDNVNEAVLHTVSSIARARVTQQGNSLRQRPLLITHLINTIKPDNIPIHILASTFQGLRDLVALEPELNVEERTIILQSVLTAFMPRLAQVETMDPLLIKCFAQLGVLIRTIIQKDTNPATLDDVTTLLQSWTVSPTDLIRIKSVELLHTTLKTYYDHVTFTVEGPTNFNQTCQLLAFLVPRVTDPSPLVRSQAVGSIYMVLRIAGRYTGLTPDHQDKDLDTIKSVEEQISADDPKKIDGLAEDVAQVISNKLSFVQLRSFLSCVVVGLQDRLPASSAGVALTLISVFTLRGHQLHQHIKELLELVYNRLEKVRDRETRQRAVEAVTRLSSHNLNQVLDVLLIYPLPYDKGVCETWHHIGRDPMLCSAALSFLIQVLERTQLFSEQPTTTEATVKIATIPPLAAISGLCELMHDLRVVKEGESSEDSWEKVENSPREEHSQTWSASQDIIKDNFPSLASLLLLLYGSYVGVMAPLHQTSSANSKSAFNFVPNRGATTLVPSKIVLTCLQALIDVIDCASISNLLATKIRDESDENMEIHLLTVSETVAMLVHDSPKHIEKLVSCLDRQHPYEMQRMTVAAVFAQLTAEKCGGNYELLEKIIDCLLGRLNDRSVHVRRLAVRGLSNFAHLQNDQCYFPQWFSVSEKLKEIIAAMVGATDQRDTGSSEELSVESQVALEALRGLAALLPRLPQETVLQHTPTLLIRIRLFSEKTSGEVREAGLGVLRGLAAAVGSSEEFREHLHLHLLAALVHLADPHPPTVVMCKSALQALGPHVGSKDMNTMFQTHLIPSGQLNYHQFIIDLTKYMVIDLKDHIGFFIQATSSYFKSPEPSLRKAAALLIGNLVYHCEQREELNISSVSHGLLYLMRDPDASVRTAAAIAIPLLFRHTQVL</sequence>
<dbReference type="Pfam" id="PF23227">
    <property type="entry name" value="HEAT_MROH2B_C"/>
    <property type="match status" value="1"/>
</dbReference>
<dbReference type="Pfam" id="PF23210">
    <property type="entry name" value="HEAT_Maestro_2"/>
    <property type="match status" value="1"/>
</dbReference>
<feature type="domain" description="Maestro/Maestro-like HEAT-repeats" evidence="5">
    <location>
        <begin position="1377"/>
        <end position="1660"/>
    </location>
</feature>
<dbReference type="Pfam" id="PF23221">
    <property type="entry name" value="HEAT_MROH2B_1st"/>
    <property type="match status" value="1"/>
</dbReference>
<feature type="domain" description="MROH2B-like HEAT-repeats" evidence="3">
    <location>
        <begin position="254"/>
        <end position="890"/>
    </location>
</feature>
<dbReference type="InterPro" id="IPR055406">
    <property type="entry name" value="HEAT_Maestro"/>
</dbReference>
<dbReference type="SUPFAM" id="SSF48371">
    <property type="entry name" value="ARM repeat"/>
    <property type="match status" value="3"/>
</dbReference>
<evidence type="ECO:0000259" key="2">
    <source>
        <dbReference type="Pfam" id="PF21047"/>
    </source>
</evidence>
<dbReference type="Proteomes" id="UP001487740">
    <property type="component" value="Unassembled WGS sequence"/>
</dbReference>
<organism evidence="6 7">
    <name type="scientific">Scylla paramamosain</name>
    <name type="common">Mud crab</name>
    <dbReference type="NCBI Taxonomy" id="85552"/>
    <lineage>
        <taxon>Eukaryota</taxon>
        <taxon>Metazoa</taxon>
        <taxon>Ecdysozoa</taxon>
        <taxon>Arthropoda</taxon>
        <taxon>Crustacea</taxon>
        <taxon>Multicrustacea</taxon>
        <taxon>Malacostraca</taxon>
        <taxon>Eumalacostraca</taxon>
        <taxon>Eucarida</taxon>
        <taxon>Decapoda</taxon>
        <taxon>Pleocyemata</taxon>
        <taxon>Brachyura</taxon>
        <taxon>Eubrachyura</taxon>
        <taxon>Portunoidea</taxon>
        <taxon>Portunidae</taxon>
        <taxon>Portuninae</taxon>
        <taxon>Scylla</taxon>
    </lineage>
</organism>
<name>A0AAW0UCX6_SCYPA</name>
<evidence type="ECO:0008006" key="8">
    <source>
        <dbReference type="Google" id="ProtNLM"/>
    </source>
</evidence>
<dbReference type="InterPro" id="IPR045206">
    <property type="entry name" value="Maestro_heat-like_prot"/>
</dbReference>
<evidence type="ECO:0000259" key="5">
    <source>
        <dbReference type="Pfam" id="PF23227"/>
    </source>
</evidence>
<keyword evidence="1" id="KW-0677">Repeat</keyword>
<comment type="caution">
    <text evidence="6">The sequence shown here is derived from an EMBL/GenBank/DDBJ whole genome shotgun (WGS) entry which is preliminary data.</text>
</comment>
<dbReference type="Gene3D" id="1.25.10.10">
    <property type="entry name" value="Leucine-rich Repeat Variant"/>
    <property type="match status" value="5"/>
</dbReference>
<reference evidence="6 7" key="1">
    <citation type="submission" date="2023-03" db="EMBL/GenBank/DDBJ databases">
        <title>High-quality genome of Scylla paramamosain provides insights in environmental adaptation.</title>
        <authorList>
            <person name="Zhang L."/>
        </authorList>
    </citation>
    <scope>NUCLEOTIDE SEQUENCE [LARGE SCALE GENOMIC DNA]</scope>
    <source>
        <strain evidence="6">LZ_2023a</strain>
        <tissue evidence="6">Muscle</tissue>
    </source>
</reference>
<dbReference type="InterPro" id="IPR055408">
    <property type="entry name" value="HEAT_MROH2B-like"/>
</dbReference>
<feature type="domain" description="Maestro-like HEAT-repeats" evidence="2">
    <location>
        <begin position="919"/>
        <end position="1143"/>
    </location>
</feature>
<gene>
    <name evidence="6" type="ORF">O3P69_004596</name>
</gene>
<dbReference type="InterPro" id="IPR011989">
    <property type="entry name" value="ARM-like"/>
</dbReference>